<reference evidence="2 3" key="1">
    <citation type="submission" date="2020-04" db="EMBL/GenBank/DDBJ databases">
        <title>MicrobeNet Type strains.</title>
        <authorList>
            <person name="Nicholson A.C."/>
        </authorList>
    </citation>
    <scope>NUCLEOTIDE SEQUENCE [LARGE SCALE GENOMIC DNA]</scope>
    <source>
        <strain evidence="2 3">CCUG 61472</strain>
    </source>
</reference>
<proteinExistence type="predicted"/>
<protein>
    <submittedName>
        <fullName evidence="2">Uncharacterized protein</fullName>
    </submittedName>
</protein>
<keyword evidence="1" id="KW-0812">Transmembrane</keyword>
<dbReference type="AlphaFoldDB" id="A0A7X6N3F3"/>
<comment type="caution">
    <text evidence="2">The sequence shown here is derived from an EMBL/GenBank/DDBJ whole genome shotgun (WGS) entry which is preliminary data.</text>
</comment>
<keyword evidence="1" id="KW-1133">Transmembrane helix</keyword>
<accession>A0A7X6N3F3</accession>
<evidence type="ECO:0000313" key="3">
    <source>
        <dbReference type="Proteomes" id="UP000549765"/>
    </source>
</evidence>
<keyword evidence="3" id="KW-1185">Reference proteome</keyword>
<dbReference type="EMBL" id="JAAXPN010000019">
    <property type="protein sequence ID" value="NKZ25066.1"/>
    <property type="molecule type" value="Genomic_DNA"/>
</dbReference>
<sequence>MKNKIIAFIDVLVRMLFSIFGVYLLTKYNSDNTIKAAGYSIIIFNIVTTFFDSNYHKNKTL</sequence>
<organism evidence="2 3">
    <name type="scientific">Periweissella fabalis</name>
    <dbReference type="NCBI Taxonomy" id="1070421"/>
    <lineage>
        <taxon>Bacteria</taxon>
        <taxon>Bacillati</taxon>
        <taxon>Bacillota</taxon>
        <taxon>Bacilli</taxon>
        <taxon>Lactobacillales</taxon>
        <taxon>Lactobacillaceae</taxon>
        <taxon>Periweissella</taxon>
    </lineage>
</organism>
<dbReference type="Proteomes" id="UP000549765">
    <property type="component" value="Unassembled WGS sequence"/>
</dbReference>
<dbReference type="RefSeq" id="WP_168722857.1">
    <property type="nucleotide sequence ID" value="NZ_JAAXPN010000019.1"/>
</dbReference>
<name>A0A7X6N3F3_9LACO</name>
<evidence type="ECO:0000313" key="2">
    <source>
        <dbReference type="EMBL" id="NKZ25066.1"/>
    </source>
</evidence>
<gene>
    <name evidence="2" type="ORF">HF964_09755</name>
</gene>
<keyword evidence="1" id="KW-0472">Membrane</keyword>
<feature type="transmembrane region" description="Helical" evidence="1">
    <location>
        <begin position="7"/>
        <end position="25"/>
    </location>
</feature>
<feature type="transmembrane region" description="Helical" evidence="1">
    <location>
        <begin position="37"/>
        <end position="55"/>
    </location>
</feature>
<evidence type="ECO:0000256" key="1">
    <source>
        <dbReference type="SAM" id="Phobius"/>
    </source>
</evidence>